<dbReference type="AlphaFoldDB" id="A0A4Y7PE81"/>
<evidence type="ECO:0000313" key="3">
    <source>
        <dbReference type="Proteomes" id="UP000294933"/>
    </source>
</evidence>
<evidence type="ECO:0000256" key="1">
    <source>
        <dbReference type="SAM" id="MobiDB-lite"/>
    </source>
</evidence>
<gene>
    <name evidence="2" type="ORF">BD410DRAFT_810839</name>
</gene>
<protein>
    <submittedName>
        <fullName evidence="2">Uncharacterized protein</fullName>
    </submittedName>
</protein>
<feature type="non-terminal residue" evidence="2">
    <location>
        <position position="1"/>
    </location>
</feature>
<accession>A0A4Y7PE81</accession>
<name>A0A4Y7PE81_9AGAM</name>
<feature type="compositionally biased region" description="Basic residues" evidence="1">
    <location>
        <begin position="16"/>
        <end position="43"/>
    </location>
</feature>
<organism evidence="2 3">
    <name type="scientific">Rickenella mellea</name>
    <dbReference type="NCBI Taxonomy" id="50990"/>
    <lineage>
        <taxon>Eukaryota</taxon>
        <taxon>Fungi</taxon>
        <taxon>Dikarya</taxon>
        <taxon>Basidiomycota</taxon>
        <taxon>Agaricomycotina</taxon>
        <taxon>Agaricomycetes</taxon>
        <taxon>Hymenochaetales</taxon>
        <taxon>Rickenellaceae</taxon>
        <taxon>Rickenella</taxon>
    </lineage>
</organism>
<feature type="region of interest" description="Disordered" evidence="1">
    <location>
        <begin position="1"/>
        <end position="48"/>
    </location>
</feature>
<keyword evidence="3" id="KW-1185">Reference proteome</keyword>
<dbReference type="Proteomes" id="UP000294933">
    <property type="component" value="Unassembled WGS sequence"/>
</dbReference>
<evidence type="ECO:0000313" key="2">
    <source>
        <dbReference type="EMBL" id="TDL13122.1"/>
    </source>
</evidence>
<proteinExistence type="predicted"/>
<dbReference type="EMBL" id="ML170977">
    <property type="protein sequence ID" value="TDL13122.1"/>
    <property type="molecule type" value="Genomic_DNA"/>
</dbReference>
<sequence length="282" mass="32873">SGEAEEEVVKANSSKPAKKRASNKPSKPAKKPLKAGPKSARKSSQKEELTKAEMEYNIWTKGYEEFDAKLGVVRGIAPKWPPFTKVTHSGGIRANSWKVSPQGKKWLMARFNCYVYPPKDGSEYDKARARFDRRKWRRSLGNVYHSLWPDLDLDEYGAKQHPRTARNRVADWLGSMFKRRHKKRAESSRPSTSLDNFFTKLFADRRRPRAYDLWAATVRENPEYIEKVNEQLTNMFGTPEDRTLNERMAARRWLFDHLPEKEQKVYRKLADSWKRDAASPKP</sequence>
<dbReference type="VEuPathDB" id="FungiDB:BD410DRAFT_810839"/>
<reference evidence="2 3" key="1">
    <citation type="submission" date="2018-06" db="EMBL/GenBank/DDBJ databases">
        <title>A transcriptomic atlas of mushroom development highlights an independent origin of complex multicellularity.</title>
        <authorList>
            <consortium name="DOE Joint Genome Institute"/>
            <person name="Krizsan K."/>
            <person name="Almasi E."/>
            <person name="Merenyi Z."/>
            <person name="Sahu N."/>
            <person name="Viragh M."/>
            <person name="Koszo T."/>
            <person name="Mondo S."/>
            <person name="Kiss B."/>
            <person name="Balint B."/>
            <person name="Kues U."/>
            <person name="Barry K."/>
            <person name="Hegedus J.C."/>
            <person name="Henrissat B."/>
            <person name="Johnson J."/>
            <person name="Lipzen A."/>
            <person name="Ohm R."/>
            <person name="Nagy I."/>
            <person name="Pangilinan J."/>
            <person name="Yan J."/>
            <person name="Xiong Y."/>
            <person name="Grigoriev I.V."/>
            <person name="Hibbett D.S."/>
            <person name="Nagy L.G."/>
        </authorList>
    </citation>
    <scope>NUCLEOTIDE SEQUENCE [LARGE SCALE GENOMIC DNA]</scope>
    <source>
        <strain evidence="2 3">SZMC22713</strain>
    </source>
</reference>